<accession>A0A8S1AUE4</accession>
<reference evidence="4 5" key="1">
    <citation type="submission" date="2020-04" db="EMBL/GenBank/DDBJ databases">
        <authorList>
            <person name="Wallbank WR R."/>
            <person name="Pardo Diaz C."/>
            <person name="Kozak K."/>
            <person name="Martin S."/>
            <person name="Jiggins C."/>
            <person name="Moest M."/>
            <person name="Warren A I."/>
            <person name="Byers J.R.P. K."/>
            <person name="Montejo-Kovacevich G."/>
            <person name="Yen C E."/>
        </authorList>
    </citation>
    <scope>NUCLEOTIDE SEQUENCE [LARGE SCALE GENOMIC DNA]</scope>
</reference>
<dbReference type="OrthoDB" id="283111at2759"/>
<sequence length="706" mass="78179">MCARDGDLLALAPVLFVFAFVTRNAFSQSQSSAGRPARLCRTKILVRRVGPRAASAGAMAAQQPPRPTPNNLLFCGPPPALPHVLLLPNEATRTVTHFEAALIADNQTNDTDALREINNVGLPTYEGIFHDPVQVFDENQNMEYQLPPENYLRRTQSFDVSDIYAAQIVNETDPNVFRQRRSEPDLSKYGLFAVSTECESQQMQHPALVLNNPFYDGSYALDPHQINQTMVALPENYLAFEDSFVPTWEYKPEFIIDRQINTEMCCDGLPLIPSNDPWSVYCNDFTAFQYFSPHYEASLGEDTIHYTPLTDLDYVLPQYMSLPVIEQANVESNVNSNNNYNKVEVANASSVINDPFNKHDKESNLHKTDVPAIDSVVSNVLIEDDKICATEFSIKESSTQSEESFNADISNDVTSSLAFLPSSKSSQRPGDADDTSEDTSPCSTDYHEASALDLVQSLDELSCCNSTDYSQSRDDVSPTIPELPKTVKKENQDSVSAVSNATNISNLPLNQVPSIPLHDRTPGEMPPIQNSLPEREPVQTNMKVQEEVSQCAESTKNLENRVQQDVTKTNNTQQCRTNSQTISELCACENNHIKVIDNALKTSQQPPFPPAVPTSWLATRPSGNQINLVRPPQIRVQKADGVVTDKPQSPKVAPHPAIKISQSSTEPQPSCSYVQAQPAAALQLKPEKQTKEVEVSLHIIVTLTNI</sequence>
<comment type="caution">
    <text evidence="3">The sequence shown here is derived from an EMBL/GenBank/DDBJ whole genome shotgun (WGS) entry which is preliminary data.</text>
</comment>
<evidence type="ECO:0000313" key="3">
    <source>
        <dbReference type="EMBL" id="CAB3250445.1"/>
    </source>
</evidence>
<feature type="region of interest" description="Disordered" evidence="1">
    <location>
        <begin position="420"/>
        <end position="444"/>
    </location>
</feature>
<evidence type="ECO:0000313" key="2">
    <source>
        <dbReference type="EMBL" id="CAB3235434.1"/>
    </source>
</evidence>
<dbReference type="AlphaFoldDB" id="A0A8S1AUE4"/>
<organism evidence="3 5">
    <name type="scientific">Arctia plantaginis</name>
    <name type="common">Wood tiger moth</name>
    <name type="synonym">Phalaena plantaginis</name>
    <dbReference type="NCBI Taxonomy" id="874455"/>
    <lineage>
        <taxon>Eukaryota</taxon>
        <taxon>Metazoa</taxon>
        <taxon>Ecdysozoa</taxon>
        <taxon>Arthropoda</taxon>
        <taxon>Hexapoda</taxon>
        <taxon>Insecta</taxon>
        <taxon>Pterygota</taxon>
        <taxon>Neoptera</taxon>
        <taxon>Endopterygota</taxon>
        <taxon>Lepidoptera</taxon>
        <taxon>Glossata</taxon>
        <taxon>Ditrysia</taxon>
        <taxon>Noctuoidea</taxon>
        <taxon>Erebidae</taxon>
        <taxon>Arctiinae</taxon>
        <taxon>Arctia</taxon>
    </lineage>
</organism>
<protein>
    <submittedName>
        <fullName evidence="3">Uncharacterized protein</fullName>
    </submittedName>
</protein>
<evidence type="ECO:0000313" key="4">
    <source>
        <dbReference type="Proteomes" id="UP000494106"/>
    </source>
</evidence>
<keyword evidence="4" id="KW-1185">Reference proteome</keyword>
<dbReference type="EMBL" id="CADEBD010000348">
    <property type="protein sequence ID" value="CAB3250445.1"/>
    <property type="molecule type" value="Genomic_DNA"/>
</dbReference>
<evidence type="ECO:0000256" key="1">
    <source>
        <dbReference type="SAM" id="MobiDB-lite"/>
    </source>
</evidence>
<dbReference type="EMBL" id="CADEBC010000485">
    <property type="protein sequence ID" value="CAB3235434.1"/>
    <property type="molecule type" value="Genomic_DNA"/>
</dbReference>
<dbReference type="Proteomes" id="UP000494106">
    <property type="component" value="Unassembled WGS sequence"/>
</dbReference>
<dbReference type="Proteomes" id="UP000494256">
    <property type="component" value="Unassembled WGS sequence"/>
</dbReference>
<proteinExistence type="predicted"/>
<name>A0A8S1AUE4_ARCPL</name>
<gene>
    <name evidence="3" type="ORF">APLA_LOCUS13107</name>
    <name evidence="2" type="ORF">APLA_LOCUS6108</name>
</gene>
<evidence type="ECO:0000313" key="5">
    <source>
        <dbReference type="Proteomes" id="UP000494256"/>
    </source>
</evidence>